<dbReference type="CDD" id="cd07043">
    <property type="entry name" value="STAS_anti-anti-sigma_factors"/>
    <property type="match status" value="1"/>
</dbReference>
<keyword evidence="4" id="KW-1185">Reference proteome</keyword>
<dbReference type="STRING" id="1391654.AKJ09_00702"/>
<dbReference type="InterPro" id="IPR002645">
    <property type="entry name" value="STAS_dom"/>
</dbReference>
<proteinExistence type="predicted"/>
<dbReference type="Gene3D" id="3.30.750.24">
    <property type="entry name" value="STAS domain"/>
    <property type="match status" value="1"/>
</dbReference>
<protein>
    <recommendedName>
        <fullName evidence="2">STAS domain-containing protein</fullName>
    </recommendedName>
</protein>
<name>A0A0K1PKH4_9BACT</name>
<evidence type="ECO:0000313" key="4">
    <source>
        <dbReference type="Proteomes" id="UP000064967"/>
    </source>
</evidence>
<feature type="region of interest" description="Disordered" evidence="1">
    <location>
        <begin position="102"/>
        <end position="121"/>
    </location>
</feature>
<dbReference type="Pfam" id="PF13466">
    <property type="entry name" value="STAS_2"/>
    <property type="match status" value="1"/>
</dbReference>
<dbReference type="PROSITE" id="PS50801">
    <property type="entry name" value="STAS"/>
    <property type="match status" value="1"/>
</dbReference>
<feature type="compositionally biased region" description="Low complexity" evidence="1">
    <location>
        <begin position="102"/>
        <end position="111"/>
    </location>
</feature>
<sequence>MGTRFSLETSDNGTVLDLTLRGAADIAAARELRDELVAAIVTGRDVVVNLDALDRLDGAGLQLLLAAKASVERSGHAYSVVAEGGAARRAIELAGAEALFGAAPEKSSNKQNESEQQEERP</sequence>
<reference evidence="3 4" key="1">
    <citation type="submission" date="2015-08" db="EMBL/GenBank/DDBJ databases">
        <authorList>
            <person name="Babu N.S."/>
            <person name="Beckwith C.J."/>
            <person name="Beseler K.G."/>
            <person name="Brison A."/>
            <person name="Carone J.V."/>
            <person name="Caskin T.P."/>
            <person name="Diamond M."/>
            <person name="Durham M.E."/>
            <person name="Foxe J.M."/>
            <person name="Go M."/>
            <person name="Henderson B.A."/>
            <person name="Jones I.B."/>
            <person name="McGettigan J.A."/>
            <person name="Micheletti S.J."/>
            <person name="Nasrallah M.E."/>
            <person name="Ortiz D."/>
            <person name="Piller C.R."/>
            <person name="Privatt S.R."/>
            <person name="Schneider S.L."/>
            <person name="Sharp S."/>
            <person name="Smith T.C."/>
            <person name="Stanton J.D."/>
            <person name="Ullery H.E."/>
            <person name="Wilson R.J."/>
            <person name="Serrano M.G."/>
            <person name="Buck G."/>
            <person name="Lee V."/>
            <person name="Wang Y."/>
            <person name="Carvalho R."/>
            <person name="Voegtly L."/>
            <person name="Shi R."/>
            <person name="Duckworth R."/>
            <person name="Johnson A."/>
            <person name="Loviza R."/>
            <person name="Walstead R."/>
            <person name="Shah Z."/>
            <person name="Kiflezghi M."/>
            <person name="Wade K."/>
            <person name="Ball S.L."/>
            <person name="Bradley K.W."/>
            <person name="Asai D.J."/>
            <person name="Bowman C.A."/>
            <person name="Russell D.A."/>
            <person name="Pope W.H."/>
            <person name="Jacobs-Sera D."/>
            <person name="Hendrix R.W."/>
            <person name="Hatfull G.F."/>
        </authorList>
    </citation>
    <scope>NUCLEOTIDE SEQUENCE [LARGE SCALE GENOMIC DNA]</scope>
    <source>
        <strain evidence="3 4">DSM 27648</strain>
    </source>
</reference>
<dbReference type="RefSeq" id="WP_146645699.1">
    <property type="nucleotide sequence ID" value="NZ_CP012333.1"/>
</dbReference>
<dbReference type="InterPro" id="IPR058548">
    <property type="entry name" value="MlaB-like_STAS"/>
</dbReference>
<dbReference type="AlphaFoldDB" id="A0A0K1PKH4"/>
<organism evidence="3 4">
    <name type="scientific">Labilithrix luteola</name>
    <dbReference type="NCBI Taxonomy" id="1391654"/>
    <lineage>
        <taxon>Bacteria</taxon>
        <taxon>Pseudomonadati</taxon>
        <taxon>Myxococcota</taxon>
        <taxon>Polyangia</taxon>
        <taxon>Polyangiales</taxon>
        <taxon>Labilitrichaceae</taxon>
        <taxon>Labilithrix</taxon>
    </lineage>
</organism>
<dbReference type="Proteomes" id="UP000064967">
    <property type="component" value="Chromosome"/>
</dbReference>
<dbReference type="KEGG" id="llu:AKJ09_00702"/>
<dbReference type="InterPro" id="IPR036513">
    <property type="entry name" value="STAS_dom_sf"/>
</dbReference>
<dbReference type="SUPFAM" id="SSF52091">
    <property type="entry name" value="SpoIIaa-like"/>
    <property type="match status" value="1"/>
</dbReference>
<feature type="domain" description="STAS" evidence="2">
    <location>
        <begin position="5"/>
        <end position="95"/>
    </location>
</feature>
<evidence type="ECO:0000259" key="2">
    <source>
        <dbReference type="PROSITE" id="PS50801"/>
    </source>
</evidence>
<evidence type="ECO:0000313" key="3">
    <source>
        <dbReference type="EMBL" id="AKU94038.1"/>
    </source>
</evidence>
<gene>
    <name evidence="3" type="ORF">AKJ09_00702</name>
</gene>
<accession>A0A0K1PKH4</accession>
<evidence type="ECO:0000256" key="1">
    <source>
        <dbReference type="SAM" id="MobiDB-lite"/>
    </source>
</evidence>
<dbReference type="EMBL" id="CP012333">
    <property type="protein sequence ID" value="AKU94038.1"/>
    <property type="molecule type" value="Genomic_DNA"/>
</dbReference>